<keyword evidence="6" id="KW-0325">Glycoprotein</keyword>
<dbReference type="AlphaFoldDB" id="A0A179FXC5"/>
<evidence type="ECO:0000256" key="5">
    <source>
        <dbReference type="ARBA" id="ARBA00023136"/>
    </source>
</evidence>
<dbReference type="Pfam" id="PF01822">
    <property type="entry name" value="WSC"/>
    <property type="match status" value="1"/>
</dbReference>
<keyword evidence="5" id="KW-0472">Membrane</keyword>
<dbReference type="GO" id="GO:0005886">
    <property type="term" value="C:plasma membrane"/>
    <property type="evidence" value="ECO:0007669"/>
    <property type="project" value="TreeGrafter"/>
</dbReference>
<dbReference type="GeneID" id="28846005"/>
<dbReference type="Proteomes" id="UP000078397">
    <property type="component" value="Unassembled WGS sequence"/>
</dbReference>
<evidence type="ECO:0000313" key="10">
    <source>
        <dbReference type="Proteomes" id="UP000078397"/>
    </source>
</evidence>
<comment type="caution">
    <text evidence="9">The sequence shown here is derived from an EMBL/GenBank/DDBJ whole genome shotgun (WGS) entry which is preliminary data.</text>
</comment>
<dbReference type="PANTHER" id="PTHR24269">
    <property type="entry name" value="KREMEN PROTEIN"/>
    <property type="match status" value="1"/>
</dbReference>
<feature type="domain" description="WSC" evidence="8">
    <location>
        <begin position="121"/>
        <end position="216"/>
    </location>
</feature>
<keyword evidence="2" id="KW-0812">Transmembrane</keyword>
<evidence type="ECO:0000256" key="1">
    <source>
        <dbReference type="ARBA" id="ARBA00004167"/>
    </source>
</evidence>
<evidence type="ECO:0000256" key="7">
    <source>
        <dbReference type="SAM" id="SignalP"/>
    </source>
</evidence>
<organism evidence="9 10">
    <name type="scientific">Pochonia chlamydosporia 170</name>
    <dbReference type="NCBI Taxonomy" id="1380566"/>
    <lineage>
        <taxon>Eukaryota</taxon>
        <taxon>Fungi</taxon>
        <taxon>Dikarya</taxon>
        <taxon>Ascomycota</taxon>
        <taxon>Pezizomycotina</taxon>
        <taxon>Sordariomycetes</taxon>
        <taxon>Hypocreomycetidae</taxon>
        <taxon>Hypocreales</taxon>
        <taxon>Clavicipitaceae</taxon>
        <taxon>Pochonia</taxon>
    </lineage>
</organism>
<feature type="signal peptide" evidence="7">
    <location>
        <begin position="1"/>
        <end position="20"/>
    </location>
</feature>
<evidence type="ECO:0000256" key="2">
    <source>
        <dbReference type="ARBA" id="ARBA00022692"/>
    </source>
</evidence>
<proteinExistence type="predicted"/>
<comment type="subcellular location">
    <subcellularLocation>
        <location evidence="1">Membrane</location>
        <topology evidence="1">Single-pass membrane protein</topology>
    </subcellularLocation>
</comment>
<dbReference type="PROSITE" id="PS51212">
    <property type="entry name" value="WSC"/>
    <property type="match status" value="1"/>
</dbReference>
<reference evidence="9 10" key="1">
    <citation type="journal article" date="2016" name="PLoS Pathog.">
        <title>Biosynthesis of antibiotic leucinostatins in bio-control fungus Purpureocillium lilacinum and their inhibition on phytophthora revealed by genome mining.</title>
        <authorList>
            <person name="Wang G."/>
            <person name="Liu Z."/>
            <person name="Lin R."/>
            <person name="Li E."/>
            <person name="Mao Z."/>
            <person name="Ling J."/>
            <person name="Yang Y."/>
            <person name="Yin W.B."/>
            <person name="Xie B."/>
        </authorList>
    </citation>
    <scope>NUCLEOTIDE SEQUENCE [LARGE SCALE GENOMIC DNA]</scope>
    <source>
        <strain evidence="9">170</strain>
    </source>
</reference>
<gene>
    <name evidence="9" type="ORF">VFPPC_02344</name>
</gene>
<evidence type="ECO:0000256" key="6">
    <source>
        <dbReference type="ARBA" id="ARBA00023180"/>
    </source>
</evidence>
<keyword evidence="4" id="KW-1133">Transmembrane helix</keyword>
<evidence type="ECO:0000256" key="4">
    <source>
        <dbReference type="ARBA" id="ARBA00022989"/>
    </source>
</evidence>
<dbReference type="InterPro" id="IPR002889">
    <property type="entry name" value="WSC_carb-bd"/>
</dbReference>
<dbReference type="SMART" id="SM00321">
    <property type="entry name" value="WSC"/>
    <property type="match status" value="1"/>
</dbReference>
<dbReference type="PANTHER" id="PTHR24269:SF16">
    <property type="entry name" value="PROTEIN SLG1"/>
    <property type="match status" value="1"/>
</dbReference>
<dbReference type="KEGG" id="pchm:VFPPC_02344"/>
<sequence>MRRSLCSLTSLILISQLCTASRYPEMQYDPNTTKDCIEWYNNNGDKSCYETRRFFELTAEEFAQWNPTVGLDCKTWIWASYCVMTQQKLNMMSSVPIFPSKTTQISNSTSASSTLGPSPTAWGYLGCYADSLERPVLERRVSQAAGDPFLTVSSCEDSCYRLDFRISGVKAGNQCWCSGTVSGQWTKNETECNMSCAGDNAQICGGVNCLNVFKAAFPETSTRIESTRTDEGKVAQTSQSESGARRNMALFWGRVW</sequence>
<name>A0A179FXC5_METCM</name>
<evidence type="ECO:0000256" key="3">
    <source>
        <dbReference type="ARBA" id="ARBA00022729"/>
    </source>
</evidence>
<dbReference type="RefSeq" id="XP_018146298.1">
    <property type="nucleotide sequence ID" value="XM_018282011.1"/>
</dbReference>
<evidence type="ECO:0000313" key="9">
    <source>
        <dbReference type="EMBL" id="OAQ69761.1"/>
    </source>
</evidence>
<accession>A0A179FXC5</accession>
<evidence type="ECO:0000259" key="8">
    <source>
        <dbReference type="PROSITE" id="PS51212"/>
    </source>
</evidence>
<protein>
    <submittedName>
        <fullName evidence="9">WSC domain-containing protein</fullName>
    </submittedName>
</protein>
<dbReference type="InterPro" id="IPR051836">
    <property type="entry name" value="Kremen_rcpt"/>
</dbReference>
<keyword evidence="3 7" id="KW-0732">Signal</keyword>
<keyword evidence="10" id="KW-1185">Reference proteome</keyword>
<dbReference type="EMBL" id="LSBJ02000002">
    <property type="protein sequence ID" value="OAQ69761.1"/>
    <property type="molecule type" value="Genomic_DNA"/>
</dbReference>
<dbReference type="STRING" id="1380566.A0A179FXC5"/>
<feature type="chain" id="PRO_5008102151" evidence="7">
    <location>
        <begin position="21"/>
        <end position="256"/>
    </location>
</feature>
<dbReference type="OrthoDB" id="4935082at2759"/>